<keyword evidence="5" id="KW-0808">Transferase</keyword>
<dbReference type="InterPro" id="IPR015947">
    <property type="entry name" value="PUA-like_sf"/>
</dbReference>
<dbReference type="Pfam" id="PF01747">
    <property type="entry name" value="ATP-sulfurylase"/>
    <property type="match status" value="1"/>
</dbReference>
<dbReference type="RefSeq" id="WP_091569297.1">
    <property type="nucleotide sequence ID" value="NZ_FMZA01000008.1"/>
</dbReference>
<name>A0A1G6LXQ5_9BACL</name>
<dbReference type="STRING" id="1236220.SAMN04488112_108155"/>
<evidence type="ECO:0000313" key="6">
    <source>
        <dbReference type="Proteomes" id="UP000199387"/>
    </source>
</evidence>
<keyword evidence="2" id="KW-0175">Coiled coil</keyword>
<accession>A0A1G6LXQ5</accession>
<dbReference type="Proteomes" id="UP000199387">
    <property type="component" value="Unassembled WGS sequence"/>
</dbReference>
<feature type="domain" description="ATP-sulfurylase PUA-like" evidence="4">
    <location>
        <begin position="19"/>
        <end position="180"/>
    </location>
</feature>
<evidence type="ECO:0000256" key="2">
    <source>
        <dbReference type="SAM" id="Coils"/>
    </source>
</evidence>
<dbReference type="GO" id="GO:0004781">
    <property type="term" value="F:sulfate adenylyltransferase (ATP) activity"/>
    <property type="evidence" value="ECO:0007669"/>
    <property type="project" value="InterPro"/>
</dbReference>
<dbReference type="SUPFAM" id="SSF52374">
    <property type="entry name" value="Nucleotidylyl transferase"/>
    <property type="match status" value="1"/>
</dbReference>
<dbReference type="SUPFAM" id="SSF88697">
    <property type="entry name" value="PUA domain-like"/>
    <property type="match status" value="1"/>
</dbReference>
<proteinExistence type="predicted"/>
<evidence type="ECO:0000313" key="5">
    <source>
        <dbReference type="EMBL" id="SDC47496.1"/>
    </source>
</evidence>
<feature type="domain" description="Sulphate adenylyltransferase catalytic" evidence="3">
    <location>
        <begin position="189"/>
        <end position="400"/>
    </location>
</feature>
<protein>
    <submittedName>
        <fullName evidence="5">Sulfate adenylyltransferase</fullName>
    </submittedName>
</protein>
<dbReference type="InterPro" id="IPR024951">
    <property type="entry name" value="Sulfurylase_cat_dom"/>
</dbReference>
<dbReference type="PANTHER" id="PTHR43509">
    <property type="match status" value="1"/>
</dbReference>
<evidence type="ECO:0000256" key="1">
    <source>
        <dbReference type="ARBA" id="ARBA00005048"/>
    </source>
</evidence>
<dbReference type="PANTHER" id="PTHR43509:SF1">
    <property type="entry name" value="SULFATE ADENYLYLTRANSFERASE"/>
    <property type="match status" value="1"/>
</dbReference>
<dbReference type="Pfam" id="PF14306">
    <property type="entry name" value="PUA_2"/>
    <property type="match status" value="1"/>
</dbReference>
<gene>
    <name evidence="5" type="ORF">SAMN04488112_108155</name>
</gene>
<keyword evidence="6" id="KW-1185">Reference proteome</keyword>
<dbReference type="Gene3D" id="3.40.50.620">
    <property type="entry name" value="HUPs"/>
    <property type="match status" value="1"/>
</dbReference>
<dbReference type="Gene3D" id="3.10.400.10">
    <property type="entry name" value="Sulfate adenylyltransferase"/>
    <property type="match status" value="1"/>
</dbReference>
<comment type="pathway">
    <text evidence="1">Sulfur metabolism; hydrogen sulfide biosynthesis; sulfite from sulfate: step 1/3.</text>
</comment>
<dbReference type="InterPro" id="IPR014729">
    <property type="entry name" value="Rossmann-like_a/b/a_fold"/>
</dbReference>
<dbReference type="EMBL" id="FMZA01000008">
    <property type="protein sequence ID" value="SDC47496.1"/>
    <property type="molecule type" value="Genomic_DNA"/>
</dbReference>
<dbReference type="NCBIfam" id="NF003166">
    <property type="entry name" value="PRK04149.1"/>
    <property type="match status" value="1"/>
</dbReference>
<dbReference type="InterPro" id="IPR025980">
    <property type="entry name" value="ATP-Sase_PUA-like_dom"/>
</dbReference>
<dbReference type="OrthoDB" id="9804504at2"/>
<keyword evidence="5" id="KW-0548">Nucleotidyltransferase</keyword>
<organism evidence="5 6">
    <name type="scientific">Melghirimyces thermohalophilus</name>
    <dbReference type="NCBI Taxonomy" id="1236220"/>
    <lineage>
        <taxon>Bacteria</taxon>
        <taxon>Bacillati</taxon>
        <taxon>Bacillota</taxon>
        <taxon>Bacilli</taxon>
        <taxon>Bacillales</taxon>
        <taxon>Thermoactinomycetaceae</taxon>
        <taxon>Melghirimyces</taxon>
    </lineage>
</organism>
<evidence type="ECO:0000259" key="4">
    <source>
        <dbReference type="Pfam" id="PF14306"/>
    </source>
</evidence>
<reference evidence="5 6" key="1">
    <citation type="submission" date="2016-10" db="EMBL/GenBank/DDBJ databases">
        <authorList>
            <person name="de Groot N.N."/>
        </authorList>
    </citation>
    <scope>NUCLEOTIDE SEQUENCE [LARGE SCALE GENOMIC DNA]</scope>
    <source>
        <strain evidence="5 6">DSM 45514</strain>
    </source>
</reference>
<dbReference type="AlphaFoldDB" id="A0A1G6LXQ5"/>
<evidence type="ECO:0000259" key="3">
    <source>
        <dbReference type="Pfam" id="PF01747"/>
    </source>
</evidence>
<sequence>MSQSMEVLDEKKFARYPQQPHGGKLVNRVLTGKERDEAMERAKQMPMIMVDLEAVITLEMIATGVLSPNEGFMVEEDYKSVLTDGRLKNGVVWPVPLSFAPIGERNQQIIKTLSVGDEVALVDDTREPVAILKLEDIFHYDRDFRAFHLFGTTDRSHPGVNSIYRRMGDTALGGPIQLLRRVHWGPFEDIRMEPKETWKLFYEEKKFKSVGGFITGANPLHRGHEYIHRNALEELDGLFVQPLVEMAKREYTRHEFRMLSYRSVLETYYPKERTLLAPLRVTYIFAGPREAVLHALIMKNYGCTHALIGRDHAGIGDFYDKYASHNIFDEYTADEIGIDVRLFHEVFYCTRCDAQATDQTCPHDEQYRINISGTGIRELLRYGVLPPKEIVRPESARIAMQGVQPKGVDENNQAISPVGKTIKSIFPYYLTRSKIGGPKRKTPLKVEELTIEDLEAVITDARENADRIYKEIYNEFSSVSDTLRSVQPDWVASARESIYKQQEMVIDYLEEKTNKAPEKASDEFMYQDKEEAEHELQVARKIIDDIPSPLRAEDLKYRIWNSLPYNRYRG</sequence>
<feature type="coiled-coil region" evidence="2">
    <location>
        <begin position="444"/>
        <end position="471"/>
    </location>
</feature>